<dbReference type="PANTHER" id="PTHR41251">
    <property type="entry name" value="NON-HOMOLOGOUS END JOINING PROTEIN KU"/>
    <property type="match status" value="1"/>
</dbReference>
<proteinExistence type="inferred from homology"/>
<dbReference type="GO" id="GO:0003690">
    <property type="term" value="F:double-stranded DNA binding"/>
    <property type="evidence" value="ECO:0007669"/>
    <property type="project" value="UniProtKB-UniRule"/>
</dbReference>
<gene>
    <name evidence="1" type="primary">ku</name>
    <name evidence="3" type="ORF">CAK95_22195</name>
</gene>
<keyword evidence="1" id="KW-0227">DNA damage</keyword>
<sequence>MATRAYWSGRIRLALVSIPVEVVSATKTSSRISFHQIHEPSGKRIRYEKVVPGIGPVDTDEIVKGYEVEKGKYVLLSDEEIADVKLEAKKSIDLVQFVDADAIEQIYFEKPFYILPSEEDEDAEEAYIVLRDALKKTNKIGLGQIVVRGQGSIVAIKPFGKGLLMETLRYADEVKKADTVFEDVPAKKVDADLIDLAEELIDKKSGEFHPEKFKDTYTVALRELIKAKQENRPPREIEEAPPASNVINLMDALKRSVRGGSAETTKAEKSESGGTRKAARKTKSTGKPAKKSARKTSGRRRAA</sequence>
<accession>A0A1W6ZW27</accession>
<dbReference type="AlphaFoldDB" id="A0A1W6ZW27"/>
<dbReference type="GO" id="GO:0006310">
    <property type="term" value="P:DNA recombination"/>
    <property type="evidence" value="ECO:0007669"/>
    <property type="project" value="UniProtKB-KW"/>
</dbReference>
<dbReference type="CDD" id="cd00789">
    <property type="entry name" value="KU_like"/>
    <property type="match status" value="1"/>
</dbReference>
<feature type="compositionally biased region" description="Basic residues" evidence="2">
    <location>
        <begin position="277"/>
        <end position="303"/>
    </location>
</feature>
<dbReference type="HAMAP" id="MF_01875">
    <property type="entry name" value="Prokaryotic_Ku"/>
    <property type="match status" value="1"/>
</dbReference>
<dbReference type="PIRSF" id="PIRSF006493">
    <property type="entry name" value="Prok_Ku"/>
    <property type="match status" value="1"/>
</dbReference>
<dbReference type="Gene3D" id="2.40.290.10">
    <property type="match status" value="1"/>
</dbReference>
<dbReference type="SUPFAM" id="SSF100939">
    <property type="entry name" value="SPOC domain-like"/>
    <property type="match status" value="1"/>
</dbReference>
<feature type="region of interest" description="Disordered" evidence="2">
    <location>
        <begin position="249"/>
        <end position="303"/>
    </location>
</feature>
<dbReference type="RefSeq" id="WP_086089904.1">
    <property type="nucleotide sequence ID" value="NZ_CP021112.1"/>
</dbReference>
<keyword evidence="4" id="KW-1185">Reference proteome</keyword>
<comment type="function">
    <text evidence="1">With LigD forms a non-homologous end joining (NHEJ) DNA repair enzyme, which repairs dsDNA breaks with reduced fidelity. Binds linear dsDNA with 5'- and 3'- overhangs but not closed circular dsDNA nor ssDNA. Recruits and stimulates the ligase activity of LigD.</text>
</comment>
<reference evidence="3 4" key="1">
    <citation type="submission" date="2017-05" db="EMBL/GenBank/DDBJ databases">
        <title>Full genome sequence of Pseudorhodoplanes sinuspersici.</title>
        <authorList>
            <person name="Dastgheib S.M.M."/>
            <person name="Shavandi M."/>
            <person name="Tirandaz H."/>
        </authorList>
    </citation>
    <scope>NUCLEOTIDE SEQUENCE [LARGE SCALE GENOMIC DNA]</scope>
    <source>
        <strain evidence="3 4">RIPI110</strain>
    </source>
</reference>
<dbReference type="InterPro" id="IPR009187">
    <property type="entry name" value="Prok_Ku"/>
</dbReference>
<dbReference type="Pfam" id="PF02735">
    <property type="entry name" value="Ku"/>
    <property type="match status" value="1"/>
</dbReference>
<dbReference type="SMART" id="SM00559">
    <property type="entry name" value="Ku78"/>
    <property type="match status" value="1"/>
</dbReference>
<keyword evidence="1" id="KW-0238">DNA-binding</keyword>
<evidence type="ECO:0000256" key="1">
    <source>
        <dbReference type="HAMAP-Rule" id="MF_01875"/>
    </source>
</evidence>
<keyword evidence="1" id="KW-0233">DNA recombination</keyword>
<dbReference type="InterPro" id="IPR006164">
    <property type="entry name" value="DNA_bd_Ku70/Ku80"/>
</dbReference>
<evidence type="ECO:0000256" key="2">
    <source>
        <dbReference type="SAM" id="MobiDB-lite"/>
    </source>
</evidence>
<dbReference type="GO" id="GO:0006303">
    <property type="term" value="P:double-strand break repair via nonhomologous end joining"/>
    <property type="evidence" value="ECO:0007669"/>
    <property type="project" value="UniProtKB-UniRule"/>
</dbReference>
<dbReference type="NCBIfam" id="TIGR02772">
    <property type="entry name" value="Ku_bact"/>
    <property type="match status" value="1"/>
</dbReference>
<organism evidence="3 4">
    <name type="scientific">Pseudorhodoplanes sinuspersici</name>
    <dbReference type="NCBI Taxonomy" id="1235591"/>
    <lineage>
        <taxon>Bacteria</taxon>
        <taxon>Pseudomonadati</taxon>
        <taxon>Pseudomonadota</taxon>
        <taxon>Alphaproteobacteria</taxon>
        <taxon>Hyphomicrobiales</taxon>
        <taxon>Pseudorhodoplanes</taxon>
    </lineage>
</organism>
<protein>
    <recommendedName>
        <fullName evidence="1">Non-homologous end joining protein Ku</fullName>
    </recommendedName>
</protein>
<dbReference type="KEGG" id="psin:CAK95_22195"/>
<keyword evidence="1" id="KW-0234">DNA repair</keyword>
<dbReference type="Proteomes" id="UP000194137">
    <property type="component" value="Chromosome"/>
</dbReference>
<evidence type="ECO:0000313" key="4">
    <source>
        <dbReference type="Proteomes" id="UP000194137"/>
    </source>
</evidence>
<dbReference type="OrthoDB" id="9780854at2"/>
<comment type="subunit">
    <text evidence="1">Homodimer. Interacts with LigD.</text>
</comment>
<name>A0A1W6ZW27_9HYPH</name>
<dbReference type="EMBL" id="CP021112">
    <property type="protein sequence ID" value="ARQ01513.1"/>
    <property type="molecule type" value="Genomic_DNA"/>
</dbReference>
<dbReference type="STRING" id="1235591.CAK95_22195"/>
<dbReference type="PANTHER" id="PTHR41251:SF1">
    <property type="entry name" value="NON-HOMOLOGOUS END JOINING PROTEIN KU"/>
    <property type="match status" value="1"/>
</dbReference>
<comment type="similarity">
    <text evidence="1">Belongs to the prokaryotic Ku family.</text>
</comment>
<evidence type="ECO:0000313" key="3">
    <source>
        <dbReference type="EMBL" id="ARQ01513.1"/>
    </source>
</evidence>
<dbReference type="InterPro" id="IPR016194">
    <property type="entry name" value="SPOC-like_C_dom_sf"/>
</dbReference>